<evidence type="ECO:0000259" key="8">
    <source>
        <dbReference type="PROSITE" id="PS51322"/>
    </source>
</evidence>
<keyword evidence="11" id="KW-1185">Reference proteome</keyword>
<evidence type="ECO:0000313" key="11">
    <source>
        <dbReference type="Proteomes" id="UP000663829"/>
    </source>
</evidence>
<dbReference type="InterPro" id="IPR017916">
    <property type="entry name" value="SB_dom"/>
</dbReference>
<dbReference type="EMBL" id="CAJOBC010004604">
    <property type="protein sequence ID" value="CAF3834079.1"/>
    <property type="molecule type" value="Genomic_DNA"/>
</dbReference>
<dbReference type="Gene3D" id="6.10.140.820">
    <property type="match status" value="1"/>
</dbReference>
<dbReference type="GO" id="GO:0008333">
    <property type="term" value="P:endosome to lysosome transport"/>
    <property type="evidence" value="ECO:0007669"/>
    <property type="project" value="TreeGrafter"/>
</dbReference>
<dbReference type="PANTHER" id="PTHR23306:SF3">
    <property type="entry name" value="TUMOR SUPPRESSOR PROTEIN 101"/>
    <property type="match status" value="1"/>
</dbReference>
<evidence type="ECO:0000313" key="10">
    <source>
        <dbReference type="EMBL" id="CAF3834079.1"/>
    </source>
</evidence>
<feature type="domain" description="UEV" evidence="8">
    <location>
        <begin position="11"/>
        <end position="155"/>
    </location>
</feature>
<evidence type="ECO:0000256" key="6">
    <source>
        <dbReference type="ARBA" id="ARBA00023054"/>
    </source>
</evidence>
<dbReference type="AlphaFoldDB" id="A0A814LND3"/>
<keyword evidence="3" id="KW-0813">Transport</keyword>
<evidence type="ECO:0000256" key="5">
    <source>
        <dbReference type="ARBA" id="ARBA00022927"/>
    </source>
</evidence>
<keyword evidence="6" id="KW-0175">Coiled coil</keyword>
<dbReference type="GO" id="GO:0000813">
    <property type="term" value="C:ESCRT I complex"/>
    <property type="evidence" value="ECO:0007669"/>
    <property type="project" value="TreeGrafter"/>
</dbReference>
<dbReference type="Proteomes" id="UP000681722">
    <property type="component" value="Unassembled WGS sequence"/>
</dbReference>
<evidence type="ECO:0000256" key="4">
    <source>
        <dbReference type="ARBA" id="ARBA00022753"/>
    </source>
</evidence>
<dbReference type="EMBL" id="CAJNOQ010004605">
    <property type="protein sequence ID" value="CAF1066533.1"/>
    <property type="molecule type" value="Genomic_DNA"/>
</dbReference>
<evidence type="ECO:0000256" key="7">
    <source>
        <dbReference type="SAM" id="MobiDB-lite"/>
    </source>
</evidence>
<name>A0A814LND3_9BILA</name>
<dbReference type="Pfam" id="PF09454">
    <property type="entry name" value="Vps23_core"/>
    <property type="match status" value="1"/>
</dbReference>
<evidence type="ECO:0000256" key="1">
    <source>
        <dbReference type="ARBA" id="ARBA00004177"/>
    </source>
</evidence>
<dbReference type="PANTHER" id="PTHR23306">
    <property type="entry name" value="TUMOR SUSCEPTIBILITY GENE 101 PROTEIN-RELATED"/>
    <property type="match status" value="1"/>
</dbReference>
<dbReference type="Proteomes" id="UP000663829">
    <property type="component" value="Unassembled WGS sequence"/>
</dbReference>
<dbReference type="PROSITE" id="PS51322">
    <property type="entry name" value="UEV"/>
    <property type="match status" value="1"/>
</dbReference>
<dbReference type="Gene3D" id="3.10.110.10">
    <property type="entry name" value="Ubiquitin Conjugating Enzyme"/>
    <property type="match status" value="1"/>
</dbReference>
<dbReference type="SUPFAM" id="SSF140111">
    <property type="entry name" value="Endosomal sorting complex assembly domain"/>
    <property type="match status" value="1"/>
</dbReference>
<dbReference type="InterPro" id="IPR037202">
    <property type="entry name" value="ESCRT_assembly_dom"/>
</dbReference>
<feature type="region of interest" description="Disordered" evidence="7">
    <location>
        <begin position="170"/>
        <end position="189"/>
    </location>
</feature>
<dbReference type="InterPro" id="IPR016135">
    <property type="entry name" value="UBQ-conjugating_enzyme/RWD"/>
</dbReference>
<keyword evidence="4" id="KW-0967">Endosome</keyword>
<accession>A0A814LND3</accession>
<proteinExistence type="inferred from homology"/>
<evidence type="ECO:0000256" key="2">
    <source>
        <dbReference type="ARBA" id="ARBA00009594"/>
    </source>
</evidence>
<comment type="similarity">
    <text evidence="2">Belongs to the ubiquitin-conjugating enzyme family. UEV subfamily.</text>
</comment>
<protein>
    <recommendedName>
        <fullName evidence="8">UEV domain-containing protein</fullName>
    </recommendedName>
</protein>
<evidence type="ECO:0000313" key="9">
    <source>
        <dbReference type="EMBL" id="CAF1066533.1"/>
    </source>
</evidence>
<dbReference type="InterPro" id="IPR008883">
    <property type="entry name" value="UEV_N"/>
</dbReference>
<dbReference type="Gene3D" id="6.10.250.370">
    <property type="match status" value="1"/>
</dbReference>
<sequence length="401" mass="45296">MNNSDMMAKQSQNEIDTLIAKVKPKNRDLTRRDIVQATQASPSNLLLKVSSYYFNDGSNKDLLCLEGTVSVTYKGNRYNIPIEIWLTDDHPNKPPMCYVKPTPDMRIAPSSIVESDGHIVIQYLKSWRHPSSDLAHLIIQMAEAFGQQPPVFSNVGGTSASRSSYLVQGGTPGLYGQPPPSIVNTSYSTHPSYSMPSYPSLSQPSYPYPQPYGIGGQAGQIPENIYKESYITAVMDKVKYKLMEVVHQSKAEIASLQKTEEDLVKGQQRLDMFISDAQQQGNILNQYVTQLKSKTIELKDAVQKMSSSRQQSAQHNLKDDAIIIPAPIYKQLLQAYAEDHAIQDLLYYLGDGHRRNSISLDTYLKLLFLFQFKHVRELSRRQFILRATMQRCRRIAGLQVK</sequence>
<organism evidence="9 11">
    <name type="scientific">Didymodactylos carnosus</name>
    <dbReference type="NCBI Taxonomy" id="1234261"/>
    <lineage>
        <taxon>Eukaryota</taxon>
        <taxon>Metazoa</taxon>
        <taxon>Spiralia</taxon>
        <taxon>Gnathifera</taxon>
        <taxon>Rotifera</taxon>
        <taxon>Eurotatoria</taxon>
        <taxon>Bdelloidea</taxon>
        <taxon>Philodinida</taxon>
        <taxon>Philodinidae</taxon>
        <taxon>Didymodactylos</taxon>
    </lineage>
</organism>
<comment type="subcellular location">
    <subcellularLocation>
        <location evidence="1">Endosome</location>
    </subcellularLocation>
</comment>
<dbReference type="CDD" id="cd11685">
    <property type="entry name" value="UEV_TSG101-like"/>
    <property type="match status" value="1"/>
</dbReference>
<dbReference type="OrthoDB" id="306304at2759"/>
<dbReference type="SUPFAM" id="SSF54495">
    <property type="entry name" value="UBC-like"/>
    <property type="match status" value="1"/>
</dbReference>
<gene>
    <name evidence="9" type="ORF">GPM918_LOCUS17052</name>
    <name evidence="10" type="ORF">SRO942_LOCUS17048</name>
</gene>
<dbReference type="InterPro" id="IPR052070">
    <property type="entry name" value="ESCRT-I_UEV_domain"/>
</dbReference>
<comment type="caution">
    <text evidence="9">The sequence shown here is derived from an EMBL/GenBank/DDBJ whole genome shotgun (WGS) entry which is preliminary data.</text>
</comment>
<reference evidence="9" key="1">
    <citation type="submission" date="2021-02" db="EMBL/GenBank/DDBJ databases">
        <authorList>
            <person name="Nowell W R."/>
        </authorList>
    </citation>
    <scope>NUCLEOTIDE SEQUENCE</scope>
</reference>
<evidence type="ECO:0000256" key="3">
    <source>
        <dbReference type="ARBA" id="ARBA00022448"/>
    </source>
</evidence>
<dbReference type="GO" id="GO:0015031">
    <property type="term" value="P:protein transport"/>
    <property type="evidence" value="ECO:0007669"/>
    <property type="project" value="UniProtKB-KW"/>
</dbReference>
<dbReference type="Pfam" id="PF05743">
    <property type="entry name" value="UEV"/>
    <property type="match status" value="1"/>
</dbReference>
<dbReference type="GO" id="GO:0043130">
    <property type="term" value="F:ubiquitin binding"/>
    <property type="evidence" value="ECO:0007669"/>
    <property type="project" value="TreeGrafter"/>
</dbReference>
<keyword evidence="5" id="KW-0653">Protein transport</keyword>